<feature type="region of interest" description="Disordered" evidence="1">
    <location>
        <begin position="32"/>
        <end position="54"/>
    </location>
</feature>
<dbReference type="HOGENOM" id="CLU_3056452_0_0_1"/>
<dbReference type="KEGG" id="lgi:LOTGIDRAFT_106386"/>
<reference evidence="2 3" key="1">
    <citation type="journal article" date="2013" name="Nature">
        <title>Insights into bilaterian evolution from three spiralian genomes.</title>
        <authorList>
            <person name="Simakov O."/>
            <person name="Marletaz F."/>
            <person name="Cho S.J."/>
            <person name="Edsinger-Gonzales E."/>
            <person name="Havlak P."/>
            <person name="Hellsten U."/>
            <person name="Kuo D.H."/>
            <person name="Larsson T."/>
            <person name="Lv J."/>
            <person name="Arendt D."/>
            <person name="Savage R."/>
            <person name="Osoegawa K."/>
            <person name="de Jong P."/>
            <person name="Grimwood J."/>
            <person name="Chapman J.A."/>
            <person name="Shapiro H."/>
            <person name="Aerts A."/>
            <person name="Otillar R.P."/>
            <person name="Terry A.Y."/>
            <person name="Boore J.L."/>
            <person name="Grigoriev I.V."/>
            <person name="Lindberg D.R."/>
            <person name="Seaver E.C."/>
            <person name="Weisblat D.A."/>
            <person name="Putnam N.H."/>
            <person name="Rokhsar D.S."/>
        </authorList>
    </citation>
    <scope>NUCLEOTIDE SEQUENCE [LARGE SCALE GENOMIC DNA]</scope>
</reference>
<organism evidence="2 3">
    <name type="scientific">Lottia gigantea</name>
    <name type="common">Giant owl limpet</name>
    <dbReference type="NCBI Taxonomy" id="225164"/>
    <lineage>
        <taxon>Eukaryota</taxon>
        <taxon>Metazoa</taxon>
        <taxon>Spiralia</taxon>
        <taxon>Lophotrochozoa</taxon>
        <taxon>Mollusca</taxon>
        <taxon>Gastropoda</taxon>
        <taxon>Patellogastropoda</taxon>
        <taxon>Lottioidea</taxon>
        <taxon>Lottiidae</taxon>
        <taxon>Lottia</taxon>
    </lineage>
</organism>
<dbReference type="EMBL" id="KB202619">
    <property type="protein sequence ID" value="ESO89121.1"/>
    <property type="molecule type" value="Genomic_DNA"/>
</dbReference>
<keyword evidence="3" id="KW-1185">Reference proteome</keyword>
<name>V4A759_LOTGI</name>
<sequence>RIPRQLNNDNSTGFPGNPTMIIYRIPRKLNNDNSTGFPGNPTTIIVQDSQVTQL</sequence>
<proteinExistence type="predicted"/>
<dbReference type="Proteomes" id="UP000030746">
    <property type="component" value="Unassembled WGS sequence"/>
</dbReference>
<dbReference type="RefSeq" id="XP_009060162.1">
    <property type="nucleotide sequence ID" value="XM_009061914.1"/>
</dbReference>
<gene>
    <name evidence="2" type="ORF">LOTGIDRAFT_106386</name>
</gene>
<accession>V4A759</accession>
<protein>
    <submittedName>
        <fullName evidence="2">Uncharacterized protein</fullName>
    </submittedName>
</protein>
<evidence type="ECO:0000313" key="2">
    <source>
        <dbReference type="EMBL" id="ESO89121.1"/>
    </source>
</evidence>
<evidence type="ECO:0000256" key="1">
    <source>
        <dbReference type="SAM" id="MobiDB-lite"/>
    </source>
</evidence>
<dbReference type="GeneID" id="20230106"/>
<feature type="non-terminal residue" evidence="2">
    <location>
        <position position="1"/>
    </location>
</feature>
<dbReference type="AlphaFoldDB" id="V4A759"/>
<evidence type="ECO:0000313" key="3">
    <source>
        <dbReference type="Proteomes" id="UP000030746"/>
    </source>
</evidence>
<dbReference type="CTD" id="20230106"/>